<dbReference type="SUPFAM" id="SSF51735">
    <property type="entry name" value="NAD(P)-binding Rossmann-fold domains"/>
    <property type="match status" value="1"/>
</dbReference>
<dbReference type="PANTHER" id="PTHR11606">
    <property type="entry name" value="GLUTAMATE DEHYDROGENASE"/>
    <property type="match status" value="1"/>
</dbReference>
<gene>
    <name evidence="5" type="ORF">BMR1_01G01990</name>
</gene>
<evidence type="ECO:0000313" key="5">
    <source>
        <dbReference type="EMBL" id="CCF72856.1"/>
    </source>
</evidence>
<evidence type="ECO:0000313" key="6">
    <source>
        <dbReference type="Proteomes" id="UP000002899"/>
    </source>
</evidence>
<evidence type="ECO:0000256" key="2">
    <source>
        <dbReference type="ARBA" id="ARBA00023002"/>
    </source>
</evidence>
<reference evidence="5 6" key="2">
    <citation type="journal article" date="2013" name="PLoS ONE">
        <title>Whole genome mapping and re-organization of the nuclear and mitochondrial genomes of Babesia microti isolates.</title>
        <authorList>
            <person name="Cornillot E."/>
            <person name="Dassouli A."/>
            <person name="Garg A."/>
            <person name="Pachikara N."/>
            <person name="Randazzo S."/>
            <person name="Depoix D."/>
            <person name="Carcy B."/>
            <person name="Delbecq S."/>
            <person name="Frutos R."/>
            <person name="Silva J.C."/>
            <person name="Sutton R."/>
            <person name="Krause P.J."/>
            <person name="Mamoun C.B."/>
        </authorList>
    </citation>
    <scope>NUCLEOTIDE SEQUENCE [LARGE SCALE GENOMIC DNA]</scope>
    <source>
        <strain evidence="5 6">RI</strain>
    </source>
</reference>
<dbReference type="VEuPathDB" id="PiroplasmaDB:BMR1_01G01990"/>
<comment type="similarity">
    <text evidence="1">Belongs to the Glu/Leu/Phe/Val dehydrogenases family.</text>
</comment>
<dbReference type="InterPro" id="IPR006096">
    <property type="entry name" value="Glu/Leu/Phe/Val/Trp_DH_C"/>
</dbReference>
<dbReference type="EC" id="1.4.1.2" evidence="5"/>
<sequence>MARIPSYDGYYGTYEDDLNNTPLSERYYEQFSKVRKIVAKLRTFSEEKIDQIMHQYYNTLGLNEYYFQTTSAAVIAHNMISVMTAKILHENSGSDYFPVIEQVSDDFTFIIARTSLLNRKSSQNYMVERSIETKHFRLNNTSKPLWRMQCFRSVNSIFDEPHNVFERLKTYFLQKPVYACTDPDPRETDLSKLLDVGFYENKKNSITESIFYKLNKQLVESSTGLGLVISTEPRQYNVYRIDVAFRREYMHDDFYSRIGDCITLHGCYSKSKYFDPLSNNVCILTAFISSLPPTQLTAPETPLSVRTEQLVESLKLSCIIPQSNFTNLILDRCLTMQQVVYTYCVSKFIEHFSGSAGPYVATIENFAKTQQISPSELYEIRSKLKVQPYTAHQIYSAVSKNLELVRKLFSEFKSLHCKVTKPFKTPEQELDISTSNYPNNATGNTTLDEMFLDQINKGAIGTLNEEADEPGLHSSNIDYTANDLSESQLFHQIKQIDDQEHCNIFMFFLRFNWLTLRTNFFLPDKLSLCFRFDPSILSKNDYPQRPYSILLVVGPHFVGFHIKFSEIARGGVRIVQSFSQEAYSRNKFQVFDEAYNLSYTQSLKNKDIPEGGSKGVILLNKLSTKAEAEMYTRASFMCYVDGMLDIMLPDPDHMVDRLNKEEIYFLGPDEHTGTGRLMDWAANHAKHRGCRYWRGFTTGKSPEMGGIPHDIYGMTTASIEAFVDELFLKCNLEANQVTRFLTGGPDGDLGSNAVLASKTKTLTIVDKSGVLHDPNGLNIEELRRLVQLRIEGKPTCAIMYNENLLSKDGFMVPEDAIDLKLPDGTVVKRGSQFRDEFHLGGGGGAALFNPCGGRPSSITPFNVHRLFNSSTGKSVYKYIVEGANVFITQDARRILERKGIILFKDASTNKGGVTSSSYEVLAAMVLDDELYAKHLCDTLENCHSHAKGKSDEANPFRVKYINEILNIIRENARKEFNVLWSEGLRTGRPRCDLTDILSSKIINLKKSIVESDTLFSNSKLVDIVLNKAIPKSIFTLVDLETIKERVPDRYLRAIFASYIASNFYYSQKFAEDTSVFAFHEYIAVLKDEHTVVNKKVNSNQPF</sequence>
<dbReference type="InterPro" id="IPR055480">
    <property type="entry name" value="NAD-GDH_N"/>
</dbReference>
<keyword evidence="2 5" id="KW-0560">Oxidoreductase</keyword>
<dbReference type="Proteomes" id="UP000002899">
    <property type="component" value="Chromosome I"/>
</dbReference>
<dbReference type="GO" id="GO:0005739">
    <property type="term" value="C:mitochondrion"/>
    <property type="evidence" value="ECO:0007669"/>
    <property type="project" value="TreeGrafter"/>
</dbReference>
<accession>I7IFJ6</accession>
<dbReference type="RefSeq" id="XP_012647465.1">
    <property type="nucleotide sequence ID" value="XM_012792011.1"/>
</dbReference>
<dbReference type="SUPFAM" id="SSF53223">
    <property type="entry name" value="Aminoacid dehydrogenase-like, N-terminal domain"/>
    <property type="match status" value="1"/>
</dbReference>
<dbReference type="Gene3D" id="3.40.50.10860">
    <property type="entry name" value="Leucine Dehydrogenase, chain A, domain 1"/>
    <property type="match status" value="1"/>
</dbReference>
<evidence type="ECO:0000256" key="3">
    <source>
        <dbReference type="ARBA" id="ARBA00023027"/>
    </source>
</evidence>
<dbReference type="InterPro" id="IPR036291">
    <property type="entry name" value="NAD(P)-bd_dom_sf"/>
</dbReference>
<dbReference type="GO" id="GO:0006538">
    <property type="term" value="P:L-glutamate catabolic process"/>
    <property type="evidence" value="ECO:0007669"/>
    <property type="project" value="TreeGrafter"/>
</dbReference>
<dbReference type="Gene3D" id="3.40.50.720">
    <property type="entry name" value="NAD(P)-binding Rossmann-like Domain"/>
    <property type="match status" value="1"/>
</dbReference>
<feature type="domain" description="Glutamate/phenylalanine/leucine/valine/L-tryptophan dehydrogenase C-terminal" evidence="4">
    <location>
        <begin position="706"/>
        <end position="987"/>
    </location>
</feature>
<dbReference type="GO" id="GO:0004352">
    <property type="term" value="F:glutamate dehydrogenase (NAD+) activity"/>
    <property type="evidence" value="ECO:0007669"/>
    <property type="project" value="UniProtKB-EC"/>
</dbReference>
<dbReference type="SMART" id="SM00839">
    <property type="entry name" value="ELFV_dehydrog"/>
    <property type="match status" value="1"/>
</dbReference>
<evidence type="ECO:0000259" key="4">
    <source>
        <dbReference type="SMART" id="SM00839"/>
    </source>
</evidence>
<evidence type="ECO:0000256" key="1">
    <source>
        <dbReference type="ARBA" id="ARBA00006382"/>
    </source>
</evidence>
<dbReference type="InterPro" id="IPR046346">
    <property type="entry name" value="Aminoacid_DH-like_N_sf"/>
</dbReference>
<name>I7IFJ6_BABMR</name>
<dbReference type="Pfam" id="PF23147">
    <property type="entry name" value="GDH2_N"/>
    <property type="match status" value="1"/>
</dbReference>
<dbReference type="EMBL" id="FO082871">
    <property type="protein sequence ID" value="CCF72856.1"/>
    <property type="molecule type" value="Genomic_DNA"/>
</dbReference>
<dbReference type="PANTHER" id="PTHR11606:SF24">
    <property type="entry name" value="NAD-SPECIFIC GLUTAMATE DEHYDROGENASE"/>
    <property type="match status" value="1"/>
</dbReference>
<dbReference type="Pfam" id="PF00208">
    <property type="entry name" value="ELFV_dehydrog"/>
    <property type="match status" value="1"/>
</dbReference>
<proteinExistence type="inferred from homology"/>
<reference evidence="5 6" key="3">
    <citation type="journal article" date="2016" name="Sci. Rep.">
        <title>Genome-wide diversity and gene expression profiling of Babesia microti isolates identify polymorphic genes that mediate host-pathogen interactions.</title>
        <authorList>
            <person name="Silva J.C."/>
            <person name="Cornillot E."/>
            <person name="McCracken C."/>
            <person name="Usmani-Brown S."/>
            <person name="Dwivedi A."/>
            <person name="Ifeonu O.O."/>
            <person name="Crabtree J."/>
            <person name="Gotia H.T."/>
            <person name="Virji A.Z."/>
            <person name="Reynes C."/>
            <person name="Colinge J."/>
            <person name="Kumar V."/>
            <person name="Lawres L."/>
            <person name="Pazzi J.E."/>
            <person name="Pablo J.V."/>
            <person name="Hung C."/>
            <person name="Brancato J."/>
            <person name="Kumari P."/>
            <person name="Orvis J."/>
            <person name="Tretina K."/>
            <person name="Chibucos M."/>
            <person name="Ott S."/>
            <person name="Sadzewicz L."/>
            <person name="Sengamalay N."/>
            <person name="Shetty A.C."/>
            <person name="Su Q."/>
            <person name="Tallon L."/>
            <person name="Fraser C.M."/>
            <person name="Frutos R."/>
            <person name="Molina D.M."/>
            <person name="Krause P.J."/>
            <person name="Ben Mamoun C."/>
        </authorList>
    </citation>
    <scope>NUCLEOTIDE SEQUENCE [LARGE SCALE GENOMIC DNA]</scope>
    <source>
        <strain evidence="5 6">RI</strain>
    </source>
</reference>
<dbReference type="OMA" id="DEYGMTS"/>
<protein>
    <submittedName>
        <fullName evidence="5">Glutamate dehydrogenase</fullName>
        <ecNumber evidence="5">1.4.1.2</ecNumber>
    </submittedName>
</protein>
<reference evidence="5 6" key="1">
    <citation type="journal article" date="2012" name="Nucleic Acids Res.">
        <title>Sequencing of the smallest Apicomplexan genome from the human pathogen Babesia microti.</title>
        <authorList>
            <person name="Cornillot E."/>
            <person name="Hadj-Kaddour K."/>
            <person name="Dassouli A."/>
            <person name="Noel B."/>
            <person name="Ranwez V."/>
            <person name="Vacherie B."/>
            <person name="Augagneur Y."/>
            <person name="Bres V."/>
            <person name="Duclos A."/>
            <person name="Randazzo S."/>
            <person name="Carcy B."/>
            <person name="Debierre-Grockiego F."/>
            <person name="Delbecq S."/>
            <person name="Moubri-Menage K."/>
            <person name="Shams-Eldin H."/>
            <person name="Usmani-Brown S."/>
            <person name="Bringaud F."/>
            <person name="Wincker P."/>
            <person name="Vivares C.P."/>
            <person name="Schwarz R.T."/>
            <person name="Schetters T.P."/>
            <person name="Krause P.J."/>
            <person name="Gorenflot A."/>
            <person name="Berry V."/>
            <person name="Barbe V."/>
            <person name="Ben Mamoun C."/>
        </authorList>
    </citation>
    <scope>NUCLEOTIDE SEQUENCE [LARGE SCALE GENOMIC DNA]</scope>
    <source>
        <strain evidence="5 6">RI</strain>
    </source>
</reference>
<keyword evidence="6" id="KW-1185">Reference proteome</keyword>
<keyword evidence="3" id="KW-0520">NAD</keyword>
<dbReference type="OrthoDB" id="184415at2759"/>
<dbReference type="InterPro" id="IPR056365">
    <property type="entry name" value="NAD-GDH_2nd"/>
</dbReference>
<dbReference type="Pfam" id="PF23152">
    <property type="entry name" value="GDH_2nd"/>
    <property type="match status" value="1"/>
</dbReference>
<dbReference type="GeneID" id="24423470"/>
<dbReference type="AlphaFoldDB" id="I7IFJ6"/>
<dbReference type="KEGG" id="bmic:BMR1_01G01990"/>
<organism evidence="5 6">
    <name type="scientific">Babesia microti (strain RI)</name>
    <dbReference type="NCBI Taxonomy" id="1133968"/>
    <lineage>
        <taxon>Eukaryota</taxon>
        <taxon>Sar</taxon>
        <taxon>Alveolata</taxon>
        <taxon>Apicomplexa</taxon>
        <taxon>Aconoidasida</taxon>
        <taxon>Piroplasmida</taxon>
        <taxon>Babesiidae</taxon>
        <taxon>Babesia</taxon>
    </lineage>
</organism>